<gene>
    <name evidence="2" type="ORF">BN2614_LOCUS1</name>
</gene>
<evidence type="ECO:0000313" key="3">
    <source>
        <dbReference type="Proteomes" id="UP000269945"/>
    </source>
</evidence>
<evidence type="ECO:0000256" key="1">
    <source>
        <dbReference type="SAM" id="MobiDB-lite"/>
    </source>
</evidence>
<feature type="region of interest" description="Disordered" evidence="1">
    <location>
        <begin position="1"/>
        <end position="22"/>
    </location>
</feature>
<accession>A0A9X9LCV2</accession>
<proteinExistence type="predicted"/>
<feature type="non-terminal residue" evidence="2">
    <location>
        <position position="1"/>
    </location>
</feature>
<reference evidence="2 3" key="1">
    <citation type="submission" date="2018-10" db="EMBL/GenBank/DDBJ databases">
        <authorList>
            <person name="Ekblom R."/>
            <person name="Jareborg N."/>
        </authorList>
    </citation>
    <scope>NUCLEOTIDE SEQUENCE [LARGE SCALE GENOMIC DNA]</scope>
    <source>
        <tissue evidence="2">Muscle</tissue>
    </source>
</reference>
<dbReference type="EMBL" id="CYRY02000620">
    <property type="protein sequence ID" value="VCW50142.1"/>
    <property type="molecule type" value="Genomic_DNA"/>
</dbReference>
<feature type="compositionally biased region" description="Polar residues" evidence="1">
    <location>
        <begin position="66"/>
        <end position="77"/>
    </location>
</feature>
<organism evidence="2 3">
    <name type="scientific">Gulo gulo</name>
    <name type="common">Wolverine</name>
    <name type="synonym">Gluton</name>
    <dbReference type="NCBI Taxonomy" id="48420"/>
    <lineage>
        <taxon>Eukaryota</taxon>
        <taxon>Metazoa</taxon>
        <taxon>Chordata</taxon>
        <taxon>Craniata</taxon>
        <taxon>Vertebrata</taxon>
        <taxon>Euteleostomi</taxon>
        <taxon>Mammalia</taxon>
        <taxon>Eutheria</taxon>
        <taxon>Laurasiatheria</taxon>
        <taxon>Carnivora</taxon>
        <taxon>Caniformia</taxon>
        <taxon>Musteloidea</taxon>
        <taxon>Mustelidae</taxon>
        <taxon>Guloninae</taxon>
        <taxon>Gulo</taxon>
    </lineage>
</organism>
<protein>
    <submittedName>
        <fullName evidence="2">Uncharacterized protein</fullName>
    </submittedName>
</protein>
<keyword evidence="3" id="KW-1185">Reference proteome</keyword>
<sequence length="77" mass="8577">GPPVSPQNFSPKTARQKSIGSPSLSVHFSKIGCEEVNCRQKVKFQPGRASAQDSHKQLDRDRMNSFAKSRAQSMIFK</sequence>
<dbReference type="Proteomes" id="UP000269945">
    <property type="component" value="Unassembled WGS sequence"/>
</dbReference>
<feature type="non-terminal residue" evidence="2">
    <location>
        <position position="77"/>
    </location>
</feature>
<feature type="region of interest" description="Disordered" evidence="1">
    <location>
        <begin position="45"/>
        <end position="77"/>
    </location>
</feature>
<evidence type="ECO:0000313" key="2">
    <source>
        <dbReference type="EMBL" id="VCW50142.1"/>
    </source>
</evidence>
<name>A0A9X9LCV2_GULGU</name>
<feature type="compositionally biased region" description="Basic and acidic residues" evidence="1">
    <location>
        <begin position="53"/>
        <end position="63"/>
    </location>
</feature>
<comment type="caution">
    <text evidence="2">The sequence shown here is derived from an EMBL/GenBank/DDBJ whole genome shotgun (WGS) entry which is preliminary data.</text>
</comment>
<dbReference type="AlphaFoldDB" id="A0A9X9LCV2"/>